<keyword evidence="3" id="KW-0472">Membrane</keyword>
<dbReference type="Gene3D" id="1.25.40.10">
    <property type="entry name" value="Tetratricopeptide repeat domain"/>
    <property type="match status" value="1"/>
</dbReference>
<dbReference type="SUPFAM" id="SSF48452">
    <property type="entry name" value="TPR-like"/>
    <property type="match status" value="1"/>
</dbReference>
<dbReference type="Pfam" id="PF14559">
    <property type="entry name" value="TPR_19"/>
    <property type="match status" value="1"/>
</dbReference>
<evidence type="ECO:0000313" key="4">
    <source>
        <dbReference type="EMBL" id="PIT91313.1"/>
    </source>
</evidence>
<dbReference type="PANTHER" id="PTHR44858">
    <property type="entry name" value="TETRATRICOPEPTIDE REPEAT PROTEIN 6"/>
    <property type="match status" value="1"/>
</dbReference>
<dbReference type="EMBL" id="PFBJ01000004">
    <property type="protein sequence ID" value="PIT91313.1"/>
    <property type="molecule type" value="Genomic_DNA"/>
</dbReference>
<keyword evidence="3" id="KW-0812">Transmembrane</keyword>
<keyword evidence="2" id="KW-0802">TPR repeat</keyword>
<keyword evidence="3" id="KW-1133">Transmembrane helix</keyword>
<dbReference type="SMART" id="SM00028">
    <property type="entry name" value="TPR"/>
    <property type="match status" value="4"/>
</dbReference>
<evidence type="ECO:0000256" key="1">
    <source>
        <dbReference type="ARBA" id="ARBA00022737"/>
    </source>
</evidence>
<feature type="transmembrane region" description="Helical" evidence="3">
    <location>
        <begin position="12"/>
        <end position="33"/>
    </location>
</feature>
<evidence type="ECO:0000256" key="3">
    <source>
        <dbReference type="SAM" id="Phobius"/>
    </source>
</evidence>
<keyword evidence="1" id="KW-0677">Repeat</keyword>
<gene>
    <name evidence="4" type="ORF">COU17_00780</name>
</gene>
<dbReference type="AlphaFoldDB" id="A0A2M6WEW1"/>
<dbReference type="InterPro" id="IPR011990">
    <property type="entry name" value="TPR-like_helical_dom_sf"/>
</dbReference>
<dbReference type="Proteomes" id="UP000228809">
    <property type="component" value="Unassembled WGS sequence"/>
</dbReference>
<evidence type="ECO:0000256" key="2">
    <source>
        <dbReference type="ARBA" id="ARBA00022803"/>
    </source>
</evidence>
<protein>
    <submittedName>
        <fullName evidence="4">Uncharacterized protein</fullName>
    </submittedName>
</protein>
<sequence length="271" mass="30610">MTDVSNQISLLLPRYAGIAFALFIAVCVFLYTAPGHAATIALHYLHTPRLAFMIDTNAARAFEIGDYYFENPAGPYRPDAAAKYFARTLSLDPTHPHAHHQLARIFFLRGNFDKALAEINVQIELHGESSISSYYVRGLILGYMGQPEQAEQDFRHYLSKRERNWGAYNDIAWIYFQLGNFEQMREEAVYGLRIAPNNPWLLTTYGVAEMNLGNKAAARDSFEAALSAIVTTTPEEWSRVNPGNDPAIAERGLEEMRRTIEKNIDLLITTS</sequence>
<comment type="caution">
    <text evidence="4">The sequence shown here is derived from an EMBL/GenBank/DDBJ whole genome shotgun (WGS) entry which is preliminary data.</text>
</comment>
<dbReference type="InterPro" id="IPR019734">
    <property type="entry name" value="TPR_rpt"/>
</dbReference>
<reference evidence="5" key="1">
    <citation type="submission" date="2017-09" db="EMBL/GenBank/DDBJ databases">
        <title>Depth-based differentiation of microbial function through sediment-hosted aquifers and enrichment of novel symbionts in the deep terrestrial subsurface.</title>
        <authorList>
            <person name="Probst A.J."/>
            <person name="Ladd B."/>
            <person name="Jarett J.K."/>
            <person name="Geller-Mcgrath D.E."/>
            <person name="Sieber C.M.K."/>
            <person name="Emerson J.B."/>
            <person name="Anantharaman K."/>
            <person name="Thomas B.C."/>
            <person name="Malmstrom R."/>
            <person name="Stieglmeier M."/>
            <person name="Klingl A."/>
            <person name="Woyke T."/>
            <person name="Ryan C.M."/>
            <person name="Banfield J.F."/>
        </authorList>
    </citation>
    <scope>NUCLEOTIDE SEQUENCE [LARGE SCALE GENOMIC DNA]</scope>
</reference>
<organism evidence="4 5">
    <name type="scientific">Candidatus Kaiserbacteria bacterium CG10_big_fil_rev_8_21_14_0_10_49_17</name>
    <dbReference type="NCBI Taxonomy" id="1974609"/>
    <lineage>
        <taxon>Bacteria</taxon>
        <taxon>Candidatus Kaiseribacteriota</taxon>
    </lineage>
</organism>
<dbReference type="Pfam" id="PF13432">
    <property type="entry name" value="TPR_16"/>
    <property type="match status" value="1"/>
</dbReference>
<dbReference type="InterPro" id="IPR050498">
    <property type="entry name" value="Ycf3"/>
</dbReference>
<accession>A0A2M6WEW1</accession>
<name>A0A2M6WEW1_9BACT</name>
<proteinExistence type="predicted"/>
<dbReference type="PANTHER" id="PTHR44858:SF1">
    <property type="entry name" value="UDP-N-ACETYLGLUCOSAMINE--PEPTIDE N-ACETYLGLUCOSAMINYLTRANSFERASE SPINDLY-RELATED"/>
    <property type="match status" value="1"/>
</dbReference>
<evidence type="ECO:0000313" key="5">
    <source>
        <dbReference type="Proteomes" id="UP000228809"/>
    </source>
</evidence>